<dbReference type="InterPro" id="IPR013196">
    <property type="entry name" value="HTH_11"/>
</dbReference>
<keyword evidence="2 6" id="KW-0547">Nucleotide-binding</keyword>
<comment type="catalytic activity">
    <reaction evidence="5 6">
        <text>biotin + L-lysyl-[protein] + ATP = N(6)-biotinyl-L-lysyl-[protein] + AMP + diphosphate + H(+)</text>
        <dbReference type="Rhea" id="RHEA:11756"/>
        <dbReference type="Rhea" id="RHEA-COMP:9752"/>
        <dbReference type="Rhea" id="RHEA-COMP:10505"/>
        <dbReference type="ChEBI" id="CHEBI:15378"/>
        <dbReference type="ChEBI" id="CHEBI:29969"/>
        <dbReference type="ChEBI" id="CHEBI:30616"/>
        <dbReference type="ChEBI" id="CHEBI:33019"/>
        <dbReference type="ChEBI" id="CHEBI:57586"/>
        <dbReference type="ChEBI" id="CHEBI:83144"/>
        <dbReference type="ChEBI" id="CHEBI:456215"/>
        <dbReference type="EC" id="6.3.4.15"/>
    </reaction>
</comment>
<dbReference type="Gene3D" id="3.30.930.10">
    <property type="entry name" value="Bira Bifunctional Protein, Domain 2"/>
    <property type="match status" value="1"/>
</dbReference>
<feature type="DNA-binding region" description="H-T-H motif" evidence="6">
    <location>
        <begin position="24"/>
        <end position="43"/>
    </location>
</feature>
<dbReference type="SUPFAM" id="SSF50037">
    <property type="entry name" value="C-terminal domain of transcriptional repressors"/>
    <property type="match status" value="1"/>
</dbReference>
<accession>A0A1L3GJH3</accession>
<dbReference type="PROSITE" id="PS51733">
    <property type="entry name" value="BPL_LPL_CATALYTIC"/>
    <property type="match status" value="1"/>
</dbReference>
<dbReference type="InterPro" id="IPR036390">
    <property type="entry name" value="WH_DNA-bd_sf"/>
</dbReference>
<dbReference type="PANTHER" id="PTHR12835">
    <property type="entry name" value="BIOTIN PROTEIN LIGASE"/>
    <property type="match status" value="1"/>
</dbReference>
<keyword evidence="6" id="KW-0804">Transcription</keyword>
<keyword evidence="1 6" id="KW-0436">Ligase</keyword>
<dbReference type="InterPro" id="IPR036388">
    <property type="entry name" value="WH-like_DNA-bd_sf"/>
</dbReference>
<dbReference type="Pfam" id="PF03099">
    <property type="entry name" value="BPL_LplA_LipB"/>
    <property type="match status" value="1"/>
</dbReference>
<dbReference type="SUPFAM" id="SSF55681">
    <property type="entry name" value="Class II aaRS and biotin synthetases"/>
    <property type="match status" value="1"/>
</dbReference>
<dbReference type="Pfam" id="PF02237">
    <property type="entry name" value="BPL_C"/>
    <property type="match status" value="1"/>
</dbReference>
<dbReference type="InterPro" id="IPR003142">
    <property type="entry name" value="BPL_C"/>
</dbReference>
<dbReference type="EMBL" id="CP015518">
    <property type="protein sequence ID" value="APG26092.1"/>
    <property type="molecule type" value="Genomic_DNA"/>
</dbReference>
<dbReference type="InterPro" id="IPR030855">
    <property type="entry name" value="Bifunct_BirA"/>
</dbReference>
<comment type="caution">
    <text evidence="6">Lacks conserved residue(s) required for the propagation of feature annotation.</text>
</comment>
<dbReference type="Gene3D" id="2.30.30.100">
    <property type="match status" value="1"/>
</dbReference>
<evidence type="ECO:0000256" key="2">
    <source>
        <dbReference type="ARBA" id="ARBA00022741"/>
    </source>
</evidence>
<dbReference type="RefSeq" id="WP_072287932.1">
    <property type="nucleotide sequence ID" value="NZ_CP015518.1"/>
</dbReference>
<evidence type="ECO:0000313" key="8">
    <source>
        <dbReference type="EMBL" id="APG26092.1"/>
    </source>
</evidence>
<gene>
    <name evidence="6" type="primary">birA</name>
    <name evidence="8" type="ORF">A7E75_14560</name>
</gene>
<dbReference type="EC" id="6.3.4.15" evidence="6"/>
<feature type="binding site" evidence="6">
    <location>
        <begin position="95"/>
        <end position="97"/>
    </location>
    <ligand>
        <name>biotin</name>
        <dbReference type="ChEBI" id="CHEBI:57586"/>
    </ligand>
</feature>
<reference evidence="8 9" key="1">
    <citation type="journal article" date="2017" name="Genome Announc.">
        <title>Complete Genome Sequences of Two Acetylene-Fermenting Pelobacter acetylenicus Strains.</title>
        <authorList>
            <person name="Sutton J.M."/>
            <person name="Baesman S.M."/>
            <person name="Fierst J.L."/>
            <person name="Poret-Peterson A.T."/>
            <person name="Oremland R.S."/>
            <person name="Dunlap D.S."/>
            <person name="Akob D.M."/>
        </authorList>
    </citation>
    <scope>NUCLEOTIDE SEQUENCE [LARGE SCALE GENOMIC DNA]</scope>
    <source>
        <strain evidence="8 9">DSM 3247</strain>
    </source>
</reference>
<evidence type="ECO:0000256" key="6">
    <source>
        <dbReference type="HAMAP-Rule" id="MF_00978"/>
    </source>
</evidence>
<dbReference type="Proteomes" id="UP000182264">
    <property type="component" value="Chromosome"/>
</dbReference>
<keyword evidence="6" id="KW-0678">Repressor</keyword>
<comment type="function">
    <text evidence="6">Acts both as a biotin--[acetyl-CoA-carboxylase] ligase and a repressor.</text>
</comment>
<feature type="domain" description="BPL/LPL catalytic" evidence="7">
    <location>
        <begin position="82"/>
        <end position="263"/>
    </location>
</feature>
<dbReference type="GO" id="GO:0005524">
    <property type="term" value="F:ATP binding"/>
    <property type="evidence" value="ECO:0007669"/>
    <property type="project" value="UniProtKB-UniRule"/>
</dbReference>
<evidence type="ECO:0000256" key="4">
    <source>
        <dbReference type="ARBA" id="ARBA00023267"/>
    </source>
</evidence>
<dbReference type="GO" id="GO:0004077">
    <property type="term" value="F:biotin--[biotin carboxyl-carrier protein] ligase activity"/>
    <property type="evidence" value="ECO:0007669"/>
    <property type="project" value="UniProtKB-UniRule"/>
</dbReference>
<dbReference type="CDD" id="cd16442">
    <property type="entry name" value="BPL"/>
    <property type="match status" value="1"/>
</dbReference>
<dbReference type="GO" id="GO:0005737">
    <property type="term" value="C:cytoplasm"/>
    <property type="evidence" value="ECO:0007669"/>
    <property type="project" value="TreeGrafter"/>
</dbReference>
<dbReference type="GO" id="GO:0006355">
    <property type="term" value="P:regulation of DNA-templated transcription"/>
    <property type="evidence" value="ECO:0007669"/>
    <property type="project" value="UniProtKB-UniRule"/>
</dbReference>
<feature type="binding site" evidence="6">
    <location>
        <position position="119"/>
    </location>
    <ligand>
        <name>biotin</name>
        <dbReference type="ChEBI" id="CHEBI:57586"/>
    </ligand>
</feature>
<dbReference type="InterPro" id="IPR008988">
    <property type="entry name" value="Transcriptional_repressor_C"/>
</dbReference>
<keyword evidence="9" id="KW-1185">Reference proteome</keyword>
<dbReference type="InterPro" id="IPR004408">
    <property type="entry name" value="Biotin_CoA_COase_ligase"/>
</dbReference>
<dbReference type="GO" id="GO:0003677">
    <property type="term" value="F:DNA binding"/>
    <property type="evidence" value="ECO:0007669"/>
    <property type="project" value="UniProtKB-UniRule"/>
</dbReference>
<evidence type="ECO:0000259" key="7">
    <source>
        <dbReference type="PROSITE" id="PS51733"/>
    </source>
</evidence>
<protein>
    <recommendedName>
        <fullName evidence="6">Bifunctional ligase/repressor BirA</fullName>
    </recommendedName>
    <alternativeName>
        <fullName evidence="6">Biotin--[acetyl-CoA-carboxylase] ligase</fullName>
        <ecNumber evidence="6">6.3.4.15</ecNumber>
    </alternativeName>
    <alternativeName>
        <fullName evidence="6">Biotin--protein ligase</fullName>
    </alternativeName>
    <alternativeName>
        <fullName evidence="6">Biotin-[acetyl-CoA carboxylase] synthetase</fullName>
    </alternativeName>
</protein>
<feature type="binding site" evidence="6">
    <location>
        <position position="190"/>
    </location>
    <ligand>
        <name>biotin</name>
        <dbReference type="ChEBI" id="CHEBI:57586"/>
    </ligand>
</feature>
<dbReference type="Pfam" id="PF08279">
    <property type="entry name" value="HTH_11"/>
    <property type="match status" value="1"/>
</dbReference>
<keyword evidence="6" id="KW-0805">Transcription regulation</keyword>
<keyword evidence="4 6" id="KW-0092">Biotin</keyword>
<dbReference type="SUPFAM" id="SSF46785">
    <property type="entry name" value="Winged helix' DNA-binding domain"/>
    <property type="match status" value="1"/>
</dbReference>
<evidence type="ECO:0000256" key="5">
    <source>
        <dbReference type="ARBA" id="ARBA00047846"/>
    </source>
</evidence>
<dbReference type="PANTHER" id="PTHR12835:SF5">
    <property type="entry name" value="BIOTIN--PROTEIN LIGASE"/>
    <property type="match status" value="1"/>
</dbReference>
<evidence type="ECO:0000256" key="3">
    <source>
        <dbReference type="ARBA" id="ARBA00022840"/>
    </source>
</evidence>
<organism evidence="8 9">
    <name type="scientific">Syntrophotalea acetylenica</name>
    <name type="common">Pelobacter acetylenicus</name>
    <dbReference type="NCBI Taxonomy" id="29542"/>
    <lineage>
        <taxon>Bacteria</taxon>
        <taxon>Pseudomonadati</taxon>
        <taxon>Thermodesulfobacteriota</taxon>
        <taxon>Desulfuromonadia</taxon>
        <taxon>Desulfuromonadales</taxon>
        <taxon>Syntrophotaleaceae</taxon>
        <taxon>Syntrophotalea</taxon>
    </lineage>
</organism>
<name>A0A1L3GJH3_SYNAC</name>
<dbReference type="InterPro" id="IPR045864">
    <property type="entry name" value="aa-tRNA-synth_II/BPL/LPL"/>
</dbReference>
<dbReference type="Gene3D" id="1.10.10.10">
    <property type="entry name" value="Winged helix-like DNA-binding domain superfamily/Winged helix DNA-binding domain"/>
    <property type="match status" value="1"/>
</dbReference>
<comment type="similarity">
    <text evidence="6">Belongs to the biotin--protein ligase family.</text>
</comment>
<evidence type="ECO:0000313" key="9">
    <source>
        <dbReference type="Proteomes" id="UP000182264"/>
    </source>
</evidence>
<keyword evidence="6" id="KW-0238">DNA-binding</keyword>
<keyword evidence="3 6" id="KW-0067">ATP-binding</keyword>
<sequence length="328" mass="35627">MTVQNARSTILELFRVAGDGFVSGARISRTLGVSRTAVWKKIEQLRLLGYAIEAVPSKGYRLQGSPDLLLPAEVSNALGTRHIGRQVIYFAQTDSTNLRAHELGKSGAPEGTVVLADSQTAGKGRLGRRWSSPAGVNLYASVLVRPPVAPRHASQLTFLSAAAVARTVAETASLPVSVKWPNDVLVAGRKIAGLLNELDAETERIHYLVLGIGVNLNMTADQFPEDLRYPATSMLLATGRSVSRIDFTRCLLRHLDVLYELYLTQGFVPVLEAWMSYFDLIGRAVEVDYHDRRVVGTVAGLDDDGALLLVLGDGSRERVLAGDVRPLK</sequence>
<proteinExistence type="inferred from homology"/>
<dbReference type="NCBIfam" id="TIGR00121">
    <property type="entry name" value="birA_ligase"/>
    <property type="match status" value="1"/>
</dbReference>
<evidence type="ECO:0000256" key="1">
    <source>
        <dbReference type="ARBA" id="ARBA00022598"/>
    </source>
</evidence>
<dbReference type="HAMAP" id="MF_00978">
    <property type="entry name" value="Bifunct_BirA"/>
    <property type="match status" value="1"/>
</dbReference>
<dbReference type="AlphaFoldDB" id="A0A1L3GJH3"/>
<dbReference type="InterPro" id="IPR004143">
    <property type="entry name" value="BPL_LPL_catalytic"/>
</dbReference>